<sequence length="44" mass="5089">MRQKITISAHLPDSKPQIYGIYWSKPQIEARQHERMKAVAGVPQ</sequence>
<evidence type="ECO:0000313" key="1">
    <source>
        <dbReference type="EMBL" id="SQC91865.1"/>
    </source>
</evidence>
<name>A0A2X3JAK1_9ENTR</name>
<reference evidence="1 2" key="1">
    <citation type="submission" date="2018-06" db="EMBL/GenBank/DDBJ databases">
        <authorList>
            <consortium name="Pathogen Informatics"/>
            <person name="Doyle S."/>
        </authorList>
    </citation>
    <scope>NUCLEOTIDE SEQUENCE [LARGE SCALE GENOMIC DNA]</scope>
    <source>
        <strain evidence="1 2">NCTC12120</strain>
    </source>
</reference>
<protein>
    <submittedName>
        <fullName evidence="1">Protein of uncharacterized function (DUF1479)</fullName>
    </submittedName>
</protein>
<gene>
    <name evidence="1" type="ORF">NCTC12120_05045</name>
</gene>
<organism evidence="1 2">
    <name type="scientific">Cedecea neteri</name>
    <dbReference type="NCBI Taxonomy" id="158822"/>
    <lineage>
        <taxon>Bacteria</taxon>
        <taxon>Pseudomonadati</taxon>
        <taxon>Pseudomonadota</taxon>
        <taxon>Gammaproteobacteria</taxon>
        <taxon>Enterobacterales</taxon>
        <taxon>Enterobacteriaceae</taxon>
        <taxon>Cedecea</taxon>
    </lineage>
</organism>
<dbReference type="InterPro" id="IPR027443">
    <property type="entry name" value="IPNS-like_sf"/>
</dbReference>
<dbReference type="InterPro" id="IPR010856">
    <property type="entry name" value="Gig2-like"/>
</dbReference>
<dbReference type="SUPFAM" id="SSF51197">
    <property type="entry name" value="Clavaminate synthase-like"/>
    <property type="match status" value="1"/>
</dbReference>
<dbReference type="Pfam" id="PF07350">
    <property type="entry name" value="Gig2-like"/>
    <property type="match status" value="1"/>
</dbReference>
<dbReference type="Gene3D" id="2.60.120.330">
    <property type="entry name" value="B-lactam Antibiotic, Isopenicillin N Synthase, Chain"/>
    <property type="match status" value="1"/>
</dbReference>
<dbReference type="Proteomes" id="UP000251197">
    <property type="component" value="Unassembled WGS sequence"/>
</dbReference>
<accession>A0A2X3JAK1</accession>
<proteinExistence type="predicted"/>
<evidence type="ECO:0000313" key="2">
    <source>
        <dbReference type="Proteomes" id="UP000251197"/>
    </source>
</evidence>
<dbReference type="AlphaFoldDB" id="A0A2X3JAK1"/>
<dbReference type="EMBL" id="UAVU01000008">
    <property type="protein sequence ID" value="SQC91865.1"/>
    <property type="molecule type" value="Genomic_DNA"/>
</dbReference>